<feature type="transmembrane region" description="Helical" evidence="5">
    <location>
        <begin position="148"/>
        <end position="168"/>
    </location>
</feature>
<feature type="transmembrane region" description="Helical" evidence="5">
    <location>
        <begin position="21"/>
        <end position="41"/>
    </location>
</feature>
<dbReference type="PROSITE" id="PS50850">
    <property type="entry name" value="MFS"/>
    <property type="match status" value="1"/>
</dbReference>
<keyword evidence="3 5" id="KW-1133">Transmembrane helix</keyword>
<comment type="caution">
    <text evidence="7">The sequence shown here is derived from an EMBL/GenBank/DDBJ whole genome shotgun (WGS) entry which is preliminary data.</text>
</comment>
<dbReference type="Pfam" id="PF07690">
    <property type="entry name" value="MFS_1"/>
    <property type="match status" value="1"/>
</dbReference>
<feature type="transmembrane region" description="Helical" evidence="5">
    <location>
        <begin position="174"/>
        <end position="193"/>
    </location>
</feature>
<reference evidence="7 8" key="1">
    <citation type="submission" date="2020-08" db="EMBL/GenBank/DDBJ databases">
        <title>Genomic Encyclopedia of Type Strains, Phase IV (KMG-IV): sequencing the most valuable type-strain genomes for metagenomic binning, comparative biology and taxonomic classification.</title>
        <authorList>
            <person name="Goeker M."/>
        </authorList>
    </citation>
    <scope>NUCLEOTIDE SEQUENCE [LARGE SCALE GENOMIC DNA]</scope>
    <source>
        <strain evidence="7 8">DSM 25024</strain>
    </source>
</reference>
<dbReference type="InterPro" id="IPR020846">
    <property type="entry name" value="MFS_dom"/>
</dbReference>
<dbReference type="Gene3D" id="1.20.1250.20">
    <property type="entry name" value="MFS general substrate transporter like domains"/>
    <property type="match status" value="2"/>
</dbReference>
<keyword evidence="2 5" id="KW-0812">Transmembrane</keyword>
<evidence type="ECO:0000313" key="8">
    <source>
        <dbReference type="Proteomes" id="UP000531216"/>
    </source>
</evidence>
<feature type="domain" description="Major facilitator superfamily (MFS) profile" evidence="6">
    <location>
        <begin position="19"/>
        <end position="398"/>
    </location>
</feature>
<keyword evidence="8" id="KW-1185">Reference proteome</keyword>
<feature type="transmembrane region" description="Helical" evidence="5">
    <location>
        <begin position="53"/>
        <end position="73"/>
    </location>
</feature>
<dbReference type="GO" id="GO:0016020">
    <property type="term" value="C:membrane"/>
    <property type="evidence" value="ECO:0007669"/>
    <property type="project" value="UniProtKB-SubCell"/>
</dbReference>
<dbReference type="PANTHER" id="PTHR23514:SF13">
    <property type="entry name" value="INNER MEMBRANE PROTEIN YBJJ"/>
    <property type="match status" value="1"/>
</dbReference>
<protein>
    <submittedName>
        <fullName evidence="7">MFS family permease</fullName>
    </submittedName>
</protein>
<evidence type="ECO:0000259" key="6">
    <source>
        <dbReference type="PROSITE" id="PS50850"/>
    </source>
</evidence>
<evidence type="ECO:0000313" key="7">
    <source>
        <dbReference type="EMBL" id="MBB3937868.1"/>
    </source>
</evidence>
<feature type="transmembrane region" description="Helical" evidence="5">
    <location>
        <begin position="255"/>
        <end position="276"/>
    </location>
</feature>
<dbReference type="EMBL" id="JACIDO010000013">
    <property type="protein sequence ID" value="MBB3937868.1"/>
    <property type="molecule type" value="Genomic_DNA"/>
</dbReference>
<evidence type="ECO:0000256" key="3">
    <source>
        <dbReference type="ARBA" id="ARBA00022989"/>
    </source>
</evidence>
<dbReference type="AlphaFoldDB" id="A0A7W6BTR5"/>
<dbReference type="CDD" id="cd17393">
    <property type="entry name" value="MFS_MosC_like"/>
    <property type="match status" value="1"/>
</dbReference>
<dbReference type="SUPFAM" id="SSF103473">
    <property type="entry name" value="MFS general substrate transporter"/>
    <property type="match status" value="1"/>
</dbReference>
<dbReference type="RefSeq" id="WP_090966615.1">
    <property type="nucleotide sequence ID" value="NZ_FOOA01000032.1"/>
</dbReference>
<feature type="transmembrane region" description="Helical" evidence="5">
    <location>
        <begin position="346"/>
        <end position="367"/>
    </location>
</feature>
<proteinExistence type="predicted"/>
<accession>A0A7W6BTR5</accession>
<dbReference type="GO" id="GO:0022857">
    <property type="term" value="F:transmembrane transporter activity"/>
    <property type="evidence" value="ECO:0007669"/>
    <property type="project" value="InterPro"/>
</dbReference>
<feature type="transmembrane region" description="Helical" evidence="5">
    <location>
        <begin position="373"/>
        <end position="393"/>
    </location>
</feature>
<evidence type="ECO:0000256" key="5">
    <source>
        <dbReference type="SAM" id="Phobius"/>
    </source>
</evidence>
<feature type="transmembrane region" description="Helical" evidence="5">
    <location>
        <begin position="217"/>
        <end position="235"/>
    </location>
</feature>
<evidence type="ECO:0000256" key="4">
    <source>
        <dbReference type="ARBA" id="ARBA00023136"/>
    </source>
</evidence>
<evidence type="ECO:0000256" key="1">
    <source>
        <dbReference type="ARBA" id="ARBA00004141"/>
    </source>
</evidence>
<evidence type="ECO:0000256" key="2">
    <source>
        <dbReference type="ARBA" id="ARBA00022692"/>
    </source>
</evidence>
<dbReference type="PANTHER" id="PTHR23514">
    <property type="entry name" value="BYPASS OF STOP CODON PROTEIN 6"/>
    <property type="match status" value="1"/>
</dbReference>
<dbReference type="InterPro" id="IPR051788">
    <property type="entry name" value="MFS_Transporter"/>
</dbReference>
<keyword evidence="4 5" id="KW-0472">Membrane</keyword>
<dbReference type="OrthoDB" id="9810941at2"/>
<organism evidence="7 8">
    <name type="scientific">Aureimonas phyllosphaerae</name>
    <dbReference type="NCBI Taxonomy" id="1166078"/>
    <lineage>
        <taxon>Bacteria</taxon>
        <taxon>Pseudomonadati</taxon>
        <taxon>Pseudomonadota</taxon>
        <taxon>Alphaproteobacteria</taxon>
        <taxon>Hyphomicrobiales</taxon>
        <taxon>Aurantimonadaceae</taxon>
        <taxon>Aureimonas</taxon>
    </lineage>
</organism>
<feature type="transmembrane region" description="Helical" evidence="5">
    <location>
        <begin position="312"/>
        <end position="334"/>
    </location>
</feature>
<name>A0A7W6BTR5_9HYPH</name>
<comment type="subcellular location">
    <subcellularLocation>
        <location evidence="1">Membrane</location>
        <topology evidence="1">Multi-pass membrane protein</topology>
    </subcellularLocation>
</comment>
<feature type="transmembrane region" description="Helical" evidence="5">
    <location>
        <begin position="85"/>
        <end position="102"/>
    </location>
</feature>
<dbReference type="InterPro" id="IPR036259">
    <property type="entry name" value="MFS_trans_sf"/>
</dbReference>
<dbReference type="InterPro" id="IPR011701">
    <property type="entry name" value="MFS"/>
</dbReference>
<gene>
    <name evidence="7" type="ORF">GGR05_004037</name>
</gene>
<sequence>MTADALSRPASWRDAWPRERLAVSGAFLANGFALGNWTPQIPLFQQRLGLSEAHLGLMILAFGIGAVVAMPLLGAATARFGSRRATLVMHAILALSLPLLVLSPNVPVAALAILLFGASMGGMDVAMNANAVSVERQRPRAIMSSCHGFWSVGGFIGAATGGFLIVSLGPVGHFLFVSALLLATLWPIGRAMLEDRDLTGVSAPTGAEGEGHAAPSAARLAVLGIGICALFGMVPEGATIDWSAIYLRSELGADVAMSGFAFAAFSAVMALFRFLGDGIRDRLGAVRTLRLSAVAAIGALLVVGLAPNLGVAILGFALLGIGLSNIAPIAFSAAGNVPGLKPGVGISMATTIGYSGILIAPSAIGYLAERFGFQAVFLGLSLCLVGILALSPLTKGADGPPTS</sequence>
<dbReference type="Proteomes" id="UP000531216">
    <property type="component" value="Unassembled WGS sequence"/>
</dbReference>
<feature type="transmembrane region" description="Helical" evidence="5">
    <location>
        <begin position="108"/>
        <end position="127"/>
    </location>
</feature>